<dbReference type="InParanoid" id="A0A2P6MRP1"/>
<proteinExistence type="predicted"/>
<dbReference type="InterPro" id="IPR036397">
    <property type="entry name" value="RNaseH_sf"/>
</dbReference>
<dbReference type="Gene3D" id="3.30.420.10">
    <property type="entry name" value="Ribonuclease H-like superfamily/Ribonuclease H"/>
    <property type="match status" value="1"/>
</dbReference>
<evidence type="ECO:0000313" key="2">
    <source>
        <dbReference type="EMBL" id="PRP74368.1"/>
    </source>
</evidence>
<sequence length="510" mass="58227">MSLALHQKTRVNFVSSCSVLPNSKWQDETETKTSNFLSRWIQKLQDKTQIFMSLQVLKKCVEQYDDPDAKYEQFGFTVFRGLLNYCWPTELPANIVVYCNNKSSECHGCNQHNGTAEKYREPSRAIPVSKKRERLVFDITYMETNKFGKKYIVLGVDAFTKKAWGRALKVRTAAAVTQWLEETFVAPGDGFEIYHTDNGTEFDNAQVLEYITSRGGIWVHSKPRNPKCQGHVESLDKTIKKMIGKQQIYSGEEDWEVVFLAMLDRYNNRMHSTTRMAHNKLDNWPGDRTAIDEKIARRIVKLGKLNASQRDKGHIPWHLEVGMFLMVRDSSWSRGKTQNRVKKLQLRWITTEVTEKLSDETESVQGKDGQKKGDISNWLRPTEVALISGQQADDEYDEYAPANPDSAFPLPITLPREVRPTMAQRPTLALALPPSPVTVAPHKMRAFTLDALKDVEEKRQQDMAQLMEQVTQTQIKSFATKPGCKCQLIAGPATPGLQLYTEGSEGYFPY</sequence>
<protein>
    <recommendedName>
        <fullName evidence="1">Integrase catalytic domain-containing protein</fullName>
    </recommendedName>
</protein>
<dbReference type="InterPro" id="IPR001584">
    <property type="entry name" value="Integrase_cat-core"/>
</dbReference>
<dbReference type="Proteomes" id="UP000241769">
    <property type="component" value="Unassembled WGS sequence"/>
</dbReference>
<keyword evidence="3" id="KW-1185">Reference proteome</keyword>
<dbReference type="GO" id="GO:0015074">
    <property type="term" value="P:DNA integration"/>
    <property type="evidence" value="ECO:0007669"/>
    <property type="project" value="InterPro"/>
</dbReference>
<dbReference type="OrthoDB" id="10047254at2759"/>
<dbReference type="EMBL" id="MDYQ01000466">
    <property type="protein sequence ID" value="PRP74368.1"/>
    <property type="molecule type" value="Genomic_DNA"/>
</dbReference>
<feature type="domain" description="Integrase catalytic" evidence="1">
    <location>
        <begin position="123"/>
        <end position="293"/>
    </location>
</feature>
<dbReference type="GO" id="GO:0003676">
    <property type="term" value="F:nucleic acid binding"/>
    <property type="evidence" value="ECO:0007669"/>
    <property type="project" value="InterPro"/>
</dbReference>
<dbReference type="InterPro" id="IPR050951">
    <property type="entry name" value="Retrovirus_Pol_polyprotein"/>
</dbReference>
<dbReference type="InterPro" id="IPR012337">
    <property type="entry name" value="RNaseH-like_sf"/>
</dbReference>
<dbReference type="AlphaFoldDB" id="A0A2P6MRP1"/>
<evidence type="ECO:0000313" key="3">
    <source>
        <dbReference type="Proteomes" id="UP000241769"/>
    </source>
</evidence>
<dbReference type="PROSITE" id="PS50994">
    <property type="entry name" value="INTEGRASE"/>
    <property type="match status" value="1"/>
</dbReference>
<reference evidence="2 3" key="1">
    <citation type="journal article" date="2018" name="Genome Biol. Evol.">
        <title>Multiple Roots of Fruiting Body Formation in Amoebozoa.</title>
        <authorList>
            <person name="Hillmann F."/>
            <person name="Forbes G."/>
            <person name="Novohradska S."/>
            <person name="Ferling I."/>
            <person name="Riege K."/>
            <person name="Groth M."/>
            <person name="Westermann M."/>
            <person name="Marz M."/>
            <person name="Spaller T."/>
            <person name="Winckler T."/>
            <person name="Schaap P."/>
            <person name="Glockner G."/>
        </authorList>
    </citation>
    <scope>NUCLEOTIDE SEQUENCE [LARGE SCALE GENOMIC DNA]</scope>
    <source>
        <strain evidence="2 3">Jena</strain>
    </source>
</reference>
<name>A0A2P6MRP1_9EUKA</name>
<dbReference type="SUPFAM" id="SSF53098">
    <property type="entry name" value="Ribonuclease H-like"/>
    <property type="match status" value="1"/>
</dbReference>
<comment type="caution">
    <text evidence="2">The sequence shown here is derived from an EMBL/GenBank/DDBJ whole genome shotgun (WGS) entry which is preliminary data.</text>
</comment>
<gene>
    <name evidence="2" type="ORF">PROFUN_16208</name>
</gene>
<dbReference type="STRING" id="1890364.A0A2P6MRP1"/>
<dbReference type="PANTHER" id="PTHR37984">
    <property type="entry name" value="PROTEIN CBG26694"/>
    <property type="match status" value="1"/>
</dbReference>
<evidence type="ECO:0000259" key="1">
    <source>
        <dbReference type="PROSITE" id="PS50994"/>
    </source>
</evidence>
<dbReference type="Pfam" id="PF00665">
    <property type="entry name" value="rve"/>
    <property type="match status" value="1"/>
</dbReference>
<accession>A0A2P6MRP1</accession>
<organism evidence="2 3">
    <name type="scientific">Planoprotostelium fungivorum</name>
    <dbReference type="NCBI Taxonomy" id="1890364"/>
    <lineage>
        <taxon>Eukaryota</taxon>
        <taxon>Amoebozoa</taxon>
        <taxon>Evosea</taxon>
        <taxon>Variosea</taxon>
        <taxon>Cavosteliida</taxon>
        <taxon>Cavosteliaceae</taxon>
        <taxon>Planoprotostelium</taxon>
    </lineage>
</organism>
<dbReference type="PANTHER" id="PTHR37984:SF5">
    <property type="entry name" value="PROTEIN NYNRIN-LIKE"/>
    <property type="match status" value="1"/>
</dbReference>